<evidence type="ECO:0000313" key="11">
    <source>
        <dbReference type="EMBL" id="CDS20893.1"/>
    </source>
</evidence>
<name>A0A068WT84_ECHGR</name>
<dbReference type="PANTHER" id="PTHR13227:SF0">
    <property type="entry name" value="EUKARYOTIC TRANSLATION INITIATION FACTOR 2A"/>
    <property type="match status" value="1"/>
</dbReference>
<keyword evidence="8" id="KW-0648">Protein biosynthesis</keyword>
<evidence type="ECO:0000256" key="6">
    <source>
        <dbReference type="ARBA" id="ARBA00022737"/>
    </source>
</evidence>
<dbReference type="GO" id="GO:0000049">
    <property type="term" value="F:tRNA binding"/>
    <property type="evidence" value="ECO:0007669"/>
    <property type="project" value="TreeGrafter"/>
</dbReference>
<dbReference type="GO" id="GO:0043022">
    <property type="term" value="F:ribosome binding"/>
    <property type="evidence" value="ECO:0007669"/>
    <property type="project" value="TreeGrafter"/>
</dbReference>
<dbReference type="GO" id="GO:0003729">
    <property type="term" value="F:mRNA binding"/>
    <property type="evidence" value="ECO:0007669"/>
    <property type="project" value="TreeGrafter"/>
</dbReference>
<evidence type="ECO:0000256" key="1">
    <source>
        <dbReference type="ARBA" id="ARBA00003993"/>
    </source>
</evidence>
<evidence type="ECO:0000313" key="13">
    <source>
        <dbReference type="WBParaSite" id="EgrG_000525500"/>
    </source>
</evidence>
<evidence type="ECO:0000256" key="4">
    <source>
        <dbReference type="ARBA" id="ARBA00022540"/>
    </source>
</evidence>
<gene>
    <name evidence="11" type="ORF">EgrG_000525500</name>
</gene>
<reference evidence="11" key="2">
    <citation type="submission" date="2014-06" db="EMBL/GenBank/DDBJ databases">
        <authorList>
            <person name="Aslett M."/>
        </authorList>
    </citation>
    <scope>NUCLEOTIDE SEQUENCE</scope>
</reference>
<dbReference type="GO" id="GO:0022627">
    <property type="term" value="C:cytosolic small ribosomal subunit"/>
    <property type="evidence" value="ECO:0007669"/>
    <property type="project" value="TreeGrafter"/>
</dbReference>
<reference evidence="13" key="3">
    <citation type="submission" date="2020-10" db="UniProtKB">
        <authorList>
            <consortium name="WormBaseParasite"/>
        </authorList>
    </citation>
    <scope>IDENTIFICATION</scope>
</reference>
<evidence type="ECO:0000256" key="8">
    <source>
        <dbReference type="ARBA" id="ARBA00022917"/>
    </source>
</evidence>
<dbReference type="Proteomes" id="UP000492820">
    <property type="component" value="Unassembled WGS sequence"/>
</dbReference>
<dbReference type="Pfam" id="PF08662">
    <property type="entry name" value="eIF2A"/>
    <property type="match status" value="1"/>
</dbReference>
<proteinExistence type="inferred from homology"/>
<keyword evidence="5" id="KW-0853">WD repeat</keyword>
<evidence type="ECO:0000256" key="3">
    <source>
        <dbReference type="ARBA" id="ARBA00013819"/>
    </source>
</evidence>
<evidence type="ECO:0000256" key="5">
    <source>
        <dbReference type="ARBA" id="ARBA00022574"/>
    </source>
</evidence>
<keyword evidence="7" id="KW-0810">Translation regulation</keyword>
<evidence type="ECO:0000256" key="2">
    <source>
        <dbReference type="ARBA" id="ARBA00009573"/>
    </source>
</evidence>
<evidence type="ECO:0000256" key="7">
    <source>
        <dbReference type="ARBA" id="ARBA00022845"/>
    </source>
</evidence>
<dbReference type="AlphaFoldDB" id="A0A068WT84"/>
<dbReference type="OrthoDB" id="2194683at2759"/>
<dbReference type="SUPFAM" id="SSF82171">
    <property type="entry name" value="DPP6 N-terminal domain-like"/>
    <property type="match status" value="1"/>
</dbReference>
<dbReference type="PANTHER" id="PTHR13227">
    <property type="entry name" value="EUKARYOTIC TRANSLATION INITIATION FACTOR 2A"/>
    <property type="match status" value="1"/>
</dbReference>
<dbReference type="GO" id="GO:0006417">
    <property type="term" value="P:regulation of translation"/>
    <property type="evidence" value="ECO:0007669"/>
    <property type="project" value="UniProtKB-KW"/>
</dbReference>
<comment type="function">
    <text evidence="1">Functions in the early steps of protein synthesis of a small number of specific mRNAs. Acts by directing the binding of methionyl-tRNAi to 40S ribosomal subunits. In contrast to the eIF-2 complex, it binds methionyl-tRNAi to 40S subunits in a codon-dependent manner, whereas the eIF-2 complex binds methionyl-tRNAi to 40S subunits in a GTP-dependent manner.</text>
</comment>
<evidence type="ECO:0000313" key="12">
    <source>
        <dbReference type="Proteomes" id="UP000492820"/>
    </source>
</evidence>
<feature type="region of interest" description="Disordered" evidence="9">
    <location>
        <begin position="537"/>
        <end position="581"/>
    </location>
</feature>
<comment type="similarity">
    <text evidence="2">Belongs to the WD repeat EIF2A family.</text>
</comment>
<dbReference type="Gene3D" id="2.130.10.10">
    <property type="entry name" value="YVTN repeat-like/Quinoprotein amine dehydrogenase"/>
    <property type="match status" value="1"/>
</dbReference>
<dbReference type="EMBL" id="LK028582">
    <property type="protein sequence ID" value="CDS20893.1"/>
    <property type="molecule type" value="Genomic_DNA"/>
</dbReference>
<evidence type="ECO:0000259" key="10">
    <source>
        <dbReference type="Pfam" id="PF08662"/>
    </source>
</evidence>
<dbReference type="InterPro" id="IPR013979">
    <property type="entry name" value="TIF_beta_prop-like"/>
</dbReference>
<keyword evidence="4 11" id="KW-0396">Initiation factor</keyword>
<evidence type="ECO:0000256" key="9">
    <source>
        <dbReference type="SAM" id="MobiDB-lite"/>
    </source>
</evidence>
<keyword evidence="6" id="KW-0677">Repeat</keyword>
<sequence length="629" mass="69514">MTNCGIITNTSDGIRFFKFNPTDGLKIINKESENAARAVCYTQDGSVLAMSDGERISIRNGDDNVEFASIAHKDVSKLAISPDAKYVCTFVPFRKTPEYPQGRPNLLVFEVASREMIDSRVHTLSETWRPQWSLDSNLCVRVWQGEIQFYVDNNLGGKPAKRLTLKGMRHCSLSKSPRNRHLAVYTPGEKSTPATVYIYAWRNGDCVPVANKSFFRADTVSFHWSDIGTSLLVLTSTKMSENSYYGEQMLHFLTTTKSGDSATVPMPRSGPIHQVLWRPSGGLHDRPSDEQFVICQGSLPSSVLVFNIKCEKLYSLGTGPWNQVYFNPQGSLLLAGGFGSLDGSVTVWDYKSQHRICEFSARNTTYLSWLPDGEHIVTATTTPRLRIDNGWTVWHFTGRPVAHETVEKRANPRPATVDLPAATEHELYQVLPRPMPLDRLPPPPALPTGWAANGKSAAQARNFRIPFFCDLIILDLPGLPAVRLEKPKAYVPPSLRNRSATAIHAANVASGRSNRDLHSATHLAFTLDSGTSATASHGPIGGVAVESGASKQGGKRKKKGGDSGGGNQRAEVPQPLPNQKQINFLKKKLGEIEKLKALQKTTKLENTQLEKIAREEGLRRELEQLELCI</sequence>
<dbReference type="InterPro" id="IPR015943">
    <property type="entry name" value="WD40/YVTN_repeat-like_dom_sf"/>
</dbReference>
<protein>
    <recommendedName>
        <fullName evidence="3">Eukaryotic translation initiation factor 2A</fullName>
    </recommendedName>
</protein>
<feature type="domain" description="Translation initiation factor beta propellor-like" evidence="10">
    <location>
        <begin position="212"/>
        <end position="407"/>
    </location>
</feature>
<dbReference type="GO" id="GO:0003743">
    <property type="term" value="F:translation initiation factor activity"/>
    <property type="evidence" value="ECO:0007669"/>
    <property type="project" value="UniProtKB-KW"/>
</dbReference>
<dbReference type="WBParaSite" id="EgrG_000525500">
    <property type="protein sequence ID" value="EgrG_000525500"/>
    <property type="gene ID" value="EgrG_000525500"/>
</dbReference>
<accession>A0A068WT84</accession>
<reference evidence="11 12" key="1">
    <citation type="journal article" date="2013" name="Nature">
        <title>The genomes of four tapeworm species reveal adaptations to parasitism.</title>
        <authorList>
            <person name="Tsai I.J."/>
            <person name="Zarowiecki M."/>
            <person name="Holroyd N."/>
            <person name="Garciarrubio A."/>
            <person name="Sanchez-Flores A."/>
            <person name="Brooks K.L."/>
            <person name="Tracey A."/>
            <person name="Bobes R.J."/>
            <person name="Fragoso G."/>
            <person name="Sciutto E."/>
            <person name="Aslett M."/>
            <person name="Beasley H."/>
            <person name="Bennett H.M."/>
            <person name="Cai J."/>
            <person name="Camicia F."/>
            <person name="Clark R."/>
            <person name="Cucher M."/>
            <person name="De Silva N."/>
            <person name="Day T.A."/>
            <person name="Deplazes P."/>
            <person name="Estrada K."/>
            <person name="Fernandez C."/>
            <person name="Holland P.W."/>
            <person name="Hou J."/>
            <person name="Hu S."/>
            <person name="Huckvale T."/>
            <person name="Hung S.S."/>
            <person name="Kamenetzky L."/>
            <person name="Keane J.A."/>
            <person name="Kiss F."/>
            <person name="Koziol U."/>
            <person name="Lambert O."/>
            <person name="Liu K."/>
            <person name="Luo X."/>
            <person name="Luo Y."/>
            <person name="Macchiaroli N."/>
            <person name="Nichol S."/>
            <person name="Paps J."/>
            <person name="Parkinson J."/>
            <person name="Pouchkina-Stantcheva N."/>
            <person name="Riddiford N."/>
            <person name="Rosenzvit M."/>
            <person name="Salinas G."/>
            <person name="Wasmuth J.D."/>
            <person name="Zamanian M."/>
            <person name="Zheng Y."/>
            <person name="Cai X."/>
            <person name="Soberon X."/>
            <person name="Olson P.D."/>
            <person name="Laclette J.P."/>
            <person name="Brehm K."/>
            <person name="Berriman M."/>
            <person name="Garciarrubio A."/>
            <person name="Bobes R.J."/>
            <person name="Fragoso G."/>
            <person name="Sanchez-Flores A."/>
            <person name="Estrada K."/>
            <person name="Cevallos M.A."/>
            <person name="Morett E."/>
            <person name="Gonzalez V."/>
            <person name="Portillo T."/>
            <person name="Ochoa-Leyva A."/>
            <person name="Jose M.V."/>
            <person name="Sciutto E."/>
            <person name="Landa A."/>
            <person name="Jimenez L."/>
            <person name="Valdes V."/>
            <person name="Carrero J.C."/>
            <person name="Larralde C."/>
            <person name="Morales-Montor J."/>
            <person name="Limon-Lason J."/>
            <person name="Soberon X."/>
            <person name="Laclette J.P."/>
        </authorList>
    </citation>
    <scope>NUCLEOTIDE SEQUENCE [LARGE SCALE GENOMIC DNA]</scope>
</reference>
<dbReference type="InterPro" id="IPR011387">
    <property type="entry name" value="TIF2A"/>
</dbReference>
<organism evidence="11">
    <name type="scientific">Echinococcus granulosus</name>
    <name type="common">Hydatid tapeworm</name>
    <dbReference type="NCBI Taxonomy" id="6210"/>
    <lineage>
        <taxon>Eukaryota</taxon>
        <taxon>Metazoa</taxon>
        <taxon>Spiralia</taxon>
        <taxon>Lophotrochozoa</taxon>
        <taxon>Platyhelminthes</taxon>
        <taxon>Cestoda</taxon>
        <taxon>Eucestoda</taxon>
        <taxon>Cyclophyllidea</taxon>
        <taxon>Taeniidae</taxon>
        <taxon>Echinococcus</taxon>
        <taxon>Echinococcus granulosus group</taxon>
    </lineage>
</organism>